<dbReference type="Proteomes" id="UP000198729">
    <property type="component" value="Unassembled WGS sequence"/>
</dbReference>
<dbReference type="STRING" id="51642.NSMM_330042"/>
<accession>A0A1G5SCZ7</accession>
<name>A0A1G5SCZ7_9PROT</name>
<reference evidence="2 3" key="1">
    <citation type="submission" date="2016-10" db="EMBL/GenBank/DDBJ databases">
        <authorList>
            <person name="de Groot N.N."/>
        </authorList>
    </citation>
    <scope>NUCLEOTIDE SEQUENCE [LARGE SCALE GENOMIC DNA]</scope>
    <source>
        <strain evidence="2">1</strain>
    </source>
</reference>
<evidence type="ECO:0000256" key="1">
    <source>
        <dbReference type="SAM" id="Phobius"/>
    </source>
</evidence>
<dbReference type="Pfam" id="PF14348">
    <property type="entry name" value="DtrJ-like"/>
    <property type="match status" value="1"/>
</dbReference>
<evidence type="ECO:0008006" key="4">
    <source>
        <dbReference type="Google" id="ProtNLM"/>
    </source>
</evidence>
<evidence type="ECO:0000313" key="2">
    <source>
        <dbReference type="EMBL" id="SCZ85022.1"/>
    </source>
</evidence>
<proteinExistence type="predicted"/>
<dbReference type="InterPro" id="IPR022266">
    <property type="entry name" value="DtrJ-like"/>
</dbReference>
<dbReference type="OrthoDB" id="8560531at2"/>
<dbReference type="EMBL" id="FMWO01000040">
    <property type="protein sequence ID" value="SCZ85022.1"/>
    <property type="molecule type" value="Genomic_DNA"/>
</dbReference>
<evidence type="ECO:0000313" key="3">
    <source>
        <dbReference type="Proteomes" id="UP000198729"/>
    </source>
</evidence>
<keyword evidence="1" id="KW-0812">Transmembrane</keyword>
<gene>
    <name evidence="2" type="ORF">NSMM_330042</name>
</gene>
<feature type="transmembrane region" description="Helical" evidence="1">
    <location>
        <begin position="144"/>
        <end position="166"/>
    </location>
</feature>
<protein>
    <recommendedName>
        <fullName evidence="4">DUF4400 domain-containing protein</fullName>
    </recommendedName>
</protein>
<organism evidence="2 3">
    <name type="scientific">Nitrosomonas mobilis</name>
    <dbReference type="NCBI Taxonomy" id="51642"/>
    <lineage>
        <taxon>Bacteria</taxon>
        <taxon>Pseudomonadati</taxon>
        <taxon>Pseudomonadota</taxon>
        <taxon>Betaproteobacteria</taxon>
        <taxon>Nitrosomonadales</taxon>
        <taxon>Nitrosomonadaceae</taxon>
        <taxon>Nitrosomonas</taxon>
    </lineage>
</organism>
<keyword evidence="1" id="KW-0472">Membrane</keyword>
<keyword evidence="3" id="KW-1185">Reference proteome</keyword>
<feature type="transmembrane region" description="Helical" evidence="1">
    <location>
        <begin position="172"/>
        <end position="191"/>
    </location>
</feature>
<feature type="transmembrane region" description="Helical" evidence="1">
    <location>
        <begin position="12"/>
        <end position="29"/>
    </location>
</feature>
<keyword evidence="1" id="KW-1133">Transmembrane helix</keyword>
<sequence>MARTDRPNPWSTLIVTLCIIGMIAAWLLIPRQIVEQARVAEQQQMISWAGEGADQWIYGKSSAMALEFSREVVKATSIEMTRELKGWVVDRIYTTILWSDIIFYRMYSLALWFLIAFPVLMAASTDGVLMREIRKNMFISQSPLRLSIGANLFLLSSVLLLLWLFIPFLLPAISAPGMILMMGFSLWMWMANIQKRI</sequence>
<dbReference type="AlphaFoldDB" id="A0A1G5SCZ7"/>
<feature type="transmembrane region" description="Helical" evidence="1">
    <location>
        <begin position="102"/>
        <end position="123"/>
    </location>
</feature>